<feature type="domain" description="G-protein coupled receptors family 3 profile" evidence="13">
    <location>
        <begin position="116"/>
        <end position="325"/>
    </location>
</feature>
<dbReference type="KEGG" id="pbi:112542246"/>
<proteinExistence type="inferred from homology"/>
<evidence type="ECO:0000256" key="7">
    <source>
        <dbReference type="ARBA" id="ARBA00023040"/>
    </source>
</evidence>
<keyword evidence="7" id="KW-0297">G-protein coupled receptor</keyword>
<dbReference type="SUPFAM" id="SSF57184">
    <property type="entry name" value="Growth factor receptor domain"/>
    <property type="match status" value="1"/>
</dbReference>
<dbReference type="RefSeq" id="XP_025030382.1">
    <property type="nucleotide sequence ID" value="XM_025174614.1"/>
</dbReference>
<evidence type="ECO:0000256" key="4">
    <source>
        <dbReference type="ARBA" id="ARBA00022692"/>
    </source>
</evidence>
<reference evidence="15" key="1">
    <citation type="submission" date="2025-08" db="UniProtKB">
        <authorList>
            <consortium name="RefSeq"/>
        </authorList>
    </citation>
    <scope>IDENTIFICATION</scope>
    <source>
        <tissue evidence="15">Liver</tissue>
    </source>
</reference>
<dbReference type="InterPro" id="IPR017978">
    <property type="entry name" value="GPCR_3_C"/>
</dbReference>
<feature type="transmembrane region" description="Helical" evidence="12">
    <location>
        <begin position="1085"/>
        <end position="1108"/>
    </location>
</feature>
<dbReference type="FunFam" id="3.40.50.2300:FF:000024">
    <property type="entry name" value="Vomeronasal 2, receptor 73"/>
    <property type="match status" value="1"/>
</dbReference>
<dbReference type="Gene3D" id="3.40.50.2300">
    <property type="match status" value="2"/>
</dbReference>
<dbReference type="AlphaFoldDB" id="A0A9F5N3Y3"/>
<name>A0A9F5N3Y3_PYTBI</name>
<feature type="transmembrane region" description="Helical" evidence="12">
    <location>
        <begin position="153"/>
        <end position="174"/>
    </location>
</feature>
<dbReference type="OrthoDB" id="9017499at2759"/>
<dbReference type="PROSITE" id="PS50259">
    <property type="entry name" value="G_PROTEIN_RECEP_F3_4"/>
    <property type="match status" value="2"/>
</dbReference>
<dbReference type="PRINTS" id="PR01535">
    <property type="entry name" value="VOMERONASL2R"/>
</dbReference>
<feature type="transmembrane region" description="Helical" evidence="12">
    <location>
        <begin position="1018"/>
        <end position="1041"/>
    </location>
</feature>
<keyword evidence="5" id="KW-0732">Signal</keyword>
<accession>A0A9F5N3Y3</accession>
<feature type="transmembrane region" description="Helical" evidence="12">
    <location>
        <begin position="919"/>
        <end position="939"/>
    </location>
</feature>
<feature type="transmembrane region" description="Helical" evidence="12">
    <location>
        <begin position="1053"/>
        <end position="1073"/>
    </location>
</feature>
<dbReference type="Pfam" id="PF00003">
    <property type="entry name" value="7tm_3"/>
    <property type="match status" value="2"/>
</dbReference>
<dbReference type="OMA" id="RIDNPEM"/>
<dbReference type="InterPro" id="IPR009030">
    <property type="entry name" value="Growth_fac_rcpt_cys_sf"/>
</dbReference>
<keyword evidence="8 12" id="KW-0472">Membrane</keyword>
<dbReference type="SUPFAM" id="SSF53822">
    <property type="entry name" value="Periplasmic binding protein-like I"/>
    <property type="match status" value="1"/>
</dbReference>
<feature type="transmembrane region" description="Helical" evidence="12">
    <location>
        <begin position="884"/>
        <end position="907"/>
    </location>
</feature>
<comment type="subcellular location">
    <subcellularLocation>
        <location evidence="1">Cell membrane</location>
        <topology evidence="1">Multi-pass membrane protein</topology>
    </subcellularLocation>
</comment>
<evidence type="ECO:0000256" key="8">
    <source>
        <dbReference type="ARBA" id="ARBA00023136"/>
    </source>
</evidence>
<dbReference type="InterPro" id="IPR011500">
    <property type="entry name" value="GPCR_3_9-Cys_dom"/>
</dbReference>
<evidence type="ECO:0000256" key="9">
    <source>
        <dbReference type="ARBA" id="ARBA00023170"/>
    </source>
</evidence>
<dbReference type="PROSITE" id="PS00981">
    <property type="entry name" value="G_PROTEIN_RECEP_F3_3"/>
    <property type="match status" value="1"/>
</dbReference>
<feature type="transmembrane region" description="Helical" evidence="12">
    <location>
        <begin position="275"/>
        <end position="298"/>
    </location>
</feature>
<keyword evidence="4 12" id="KW-0812">Transmembrane</keyword>
<evidence type="ECO:0000259" key="13">
    <source>
        <dbReference type="PROSITE" id="PS50259"/>
    </source>
</evidence>
<evidence type="ECO:0000256" key="3">
    <source>
        <dbReference type="ARBA" id="ARBA00022475"/>
    </source>
</evidence>
<dbReference type="Gene3D" id="2.10.50.30">
    <property type="entry name" value="GPCR, family 3, nine cysteines domain"/>
    <property type="match status" value="2"/>
</dbReference>
<evidence type="ECO:0000256" key="12">
    <source>
        <dbReference type="SAM" id="Phobius"/>
    </source>
</evidence>
<feature type="transmembrane region" description="Helical" evidence="12">
    <location>
        <begin position="186"/>
        <end position="211"/>
    </location>
</feature>
<dbReference type="PRINTS" id="PR00248">
    <property type="entry name" value="GPCRMGR"/>
</dbReference>
<dbReference type="InterPro" id="IPR028082">
    <property type="entry name" value="Peripla_BP_I"/>
</dbReference>
<keyword evidence="14" id="KW-1185">Reference proteome</keyword>
<dbReference type="FunFam" id="2.10.50.30:FF:000002">
    <property type="entry name" value="Vomeronasal 2 receptor, h1"/>
    <property type="match status" value="2"/>
</dbReference>
<gene>
    <name evidence="15" type="primary">LOC112542246</name>
</gene>
<keyword evidence="6 12" id="KW-1133">Transmembrane helix</keyword>
<evidence type="ECO:0000256" key="2">
    <source>
        <dbReference type="ARBA" id="ARBA00007242"/>
    </source>
</evidence>
<feature type="domain" description="G-protein coupled receptors family 3 profile" evidence="13">
    <location>
        <begin position="882"/>
        <end position="1123"/>
    </location>
</feature>
<dbReference type="InterPro" id="IPR004073">
    <property type="entry name" value="GPCR_3_vmron_rcpt_2"/>
</dbReference>
<evidence type="ECO:0000256" key="6">
    <source>
        <dbReference type="ARBA" id="ARBA00022989"/>
    </source>
</evidence>
<dbReference type="GO" id="GO:0004930">
    <property type="term" value="F:G protein-coupled receptor activity"/>
    <property type="evidence" value="ECO:0007669"/>
    <property type="project" value="UniProtKB-KW"/>
</dbReference>
<dbReference type="InterPro" id="IPR038550">
    <property type="entry name" value="GPCR_3_9-Cys_sf"/>
</dbReference>
<dbReference type="InterPro" id="IPR000068">
    <property type="entry name" value="GPCR_3_Ca_sens_rcpt-rel"/>
</dbReference>
<dbReference type="InterPro" id="IPR000337">
    <property type="entry name" value="GPCR_3"/>
</dbReference>
<organism evidence="14 15">
    <name type="scientific">Python bivittatus</name>
    <name type="common">Burmese python</name>
    <name type="synonym">Python molurus bivittatus</name>
    <dbReference type="NCBI Taxonomy" id="176946"/>
    <lineage>
        <taxon>Eukaryota</taxon>
        <taxon>Metazoa</taxon>
        <taxon>Chordata</taxon>
        <taxon>Craniata</taxon>
        <taxon>Vertebrata</taxon>
        <taxon>Euteleostomi</taxon>
        <taxon>Lepidosauria</taxon>
        <taxon>Squamata</taxon>
        <taxon>Bifurcata</taxon>
        <taxon>Unidentata</taxon>
        <taxon>Episquamata</taxon>
        <taxon>Toxicofera</taxon>
        <taxon>Serpentes</taxon>
        <taxon>Henophidia</taxon>
        <taxon>Pythonidae</taxon>
        <taxon>Python</taxon>
    </lineage>
</organism>
<dbReference type="GeneID" id="112542246"/>
<dbReference type="PANTHER" id="PTHR24061:SF599">
    <property type="entry name" value="G-PROTEIN COUPLED RECEPTORS FAMILY 3 PROFILE DOMAIN-CONTAINING PROTEIN"/>
    <property type="match status" value="1"/>
</dbReference>
<sequence length="1166" mass="131751">MAIPASAQGLSIVHYAFVQFNSIQHLLRVQAITTFLCAQAQPRSLCNEFCQKGYSKTKKEGEPFCCYDCLPCPEGKVSNWMDMDSCYQCPEDQYPSKAQDQCLPKGISFLSFQEPLGITLAISALLFSFITALVLVVFLQHKDTPIVKANNRGLSYTLLLSLLLSFLCPLLFIGRPQKATCLLRQTVFGIIFSVAVSCVVAKTLTVALAFMATRPGSQMRTWVGKRLALFMVLSCSLVQTTLCTVWLASSAPFPDRDMHSLPQEVVLECNEGSPAMFASVLGFIGFLAMISFMVAFLGRNLPDSFNEAKFITLSMLLFCSVWISFTRSDVPVPPCNIHYPLPISHRYYQPGDLTIAGIISQVFTFSDPLTFNQHPSHSLLDDIGHFVASWTYLASLELLSTWTNFIPNYKCDSKDNTVAVIGGPNSDVTSFMATILSIYKVPQLGYGSSPVIHDPSQQVFFQWMFPNRNQQYVGMLQLLLLFTWTWIGVIFIEDENGLRFVQNEIPKFSQGGICFDFIEPLPTLYFKTGVHEMIESWFKVYKLIINSTVCVVFIHGEIHVTIFLRMFPRISEIEDLPMKTGKVWMMTAQMEFTSVPFQRSSDIDILHGVLAFATQSKEVEGFQNFLQTRNPNVETRDGFIKDFWKQAFDCSFQTSIEEENVWNRCSGEEKLEALPRSIFDLSITPHSYSVYNAVYAAAHALQSMSSSMFKHRTLSEEGRKIILNPMVWQLHHYLQKVSFNNSVGEMISFDQNGNLEAGFDIINWVTFPNLSLHRVKVGKFDPKAPKDQEFSVYVDAIRWPRRFNQAQPLSLCNELCHQGHSKTKKEGKPFCCYDCLPCPRGKVSDQMDMESCYQCPEDHYPSKVQDQCLPKDISFLSFQEPLGITLAISALLCSSITALVLVVFLQHKDTPIVKANNRGFSYALLLSLLLSFLCPLLFLGRPQTATCLLLLSFMATRPGSQMRTWVGKRLALFMVLSCSLIQTTLCTVWLVRFAPFPDLDMHSLPQEMVLECNEGSPVMFYCVLGFIGLLAMIGFMVAFLSRNLPDSFNEAKFITFSMLLFCSVWISFFPAYQSTKGKYTVAVEIFSILASGAGLLVLIFFPKLYIILIRPELNSRQQLMRKVFINHRYYQPGDLTIAGIISQVYTFSDPLTFNQHPSHDLLDDIG</sequence>
<dbReference type="GO" id="GO:0005886">
    <property type="term" value="C:plasma membrane"/>
    <property type="evidence" value="ECO:0007669"/>
    <property type="project" value="UniProtKB-SubCell"/>
</dbReference>
<feature type="transmembrane region" description="Helical" evidence="12">
    <location>
        <begin position="472"/>
        <end position="492"/>
    </location>
</feature>
<evidence type="ECO:0000313" key="14">
    <source>
        <dbReference type="Proteomes" id="UP000695026"/>
    </source>
</evidence>
<evidence type="ECO:0000256" key="1">
    <source>
        <dbReference type="ARBA" id="ARBA00004651"/>
    </source>
</evidence>
<evidence type="ECO:0000256" key="5">
    <source>
        <dbReference type="ARBA" id="ARBA00022729"/>
    </source>
</evidence>
<keyword evidence="11" id="KW-0807">Transducer</keyword>
<dbReference type="Pfam" id="PF07562">
    <property type="entry name" value="NCD3G"/>
    <property type="match status" value="2"/>
</dbReference>
<evidence type="ECO:0000313" key="15">
    <source>
        <dbReference type="RefSeq" id="XP_025030382.1"/>
    </source>
</evidence>
<keyword evidence="10" id="KW-0325">Glycoprotein</keyword>
<feature type="transmembrane region" description="Helical" evidence="12">
    <location>
        <begin position="118"/>
        <end position="141"/>
    </location>
</feature>
<protein>
    <submittedName>
        <fullName evidence="15">Vomeronasal type-2 receptor 26-like</fullName>
    </submittedName>
</protein>
<keyword evidence="3" id="KW-1003">Cell membrane</keyword>
<dbReference type="Pfam" id="PF01094">
    <property type="entry name" value="ANF_receptor"/>
    <property type="match status" value="1"/>
</dbReference>
<dbReference type="PANTHER" id="PTHR24061">
    <property type="entry name" value="CALCIUM-SENSING RECEPTOR-RELATED"/>
    <property type="match status" value="1"/>
</dbReference>
<keyword evidence="9" id="KW-0675">Receptor</keyword>
<evidence type="ECO:0000256" key="11">
    <source>
        <dbReference type="ARBA" id="ARBA00023224"/>
    </source>
</evidence>
<dbReference type="Proteomes" id="UP000695026">
    <property type="component" value="Unplaced"/>
</dbReference>
<feature type="transmembrane region" description="Helical" evidence="12">
    <location>
        <begin position="970"/>
        <end position="991"/>
    </location>
</feature>
<feature type="transmembrane region" description="Helical" evidence="12">
    <location>
        <begin position="227"/>
        <end position="248"/>
    </location>
</feature>
<dbReference type="InterPro" id="IPR017979">
    <property type="entry name" value="GPCR_3_CS"/>
</dbReference>
<comment type="similarity">
    <text evidence="2">Belongs to the G-protein coupled receptor 3 family.</text>
</comment>
<evidence type="ECO:0000256" key="10">
    <source>
        <dbReference type="ARBA" id="ARBA00023180"/>
    </source>
</evidence>
<dbReference type="InterPro" id="IPR001828">
    <property type="entry name" value="ANF_lig-bd_rcpt"/>
</dbReference>